<name>A0A2T2NAQ1_CORCC</name>
<protein>
    <submittedName>
        <fullName evidence="1">Uncharacterized protein</fullName>
    </submittedName>
</protein>
<organism evidence="1 2">
    <name type="scientific">Corynespora cassiicola Philippines</name>
    <dbReference type="NCBI Taxonomy" id="1448308"/>
    <lineage>
        <taxon>Eukaryota</taxon>
        <taxon>Fungi</taxon>
        <taxon>Dikarya</taxon>
        <taxon>Ascomycota</taxon>
        <taxon>Pezizomycotina</taxon>
        <taxon>Dothideomycetes</taxon>
        <taxon>Pleosporomycetidae</taxon>
        <taxon>Pleosporales</taxon>
        <taxon>Corynesporascaceae</taxon>
        <taxon>Corynespora</taxon>
    </lineage>
</organism>
<proteinExistence type="predicted"/>
<dbReference type="OrthoDB" id="3796403at2759"/>
<reference evidence="1 2" key="1">
    <citation type="journal article" date="2018" name="Front. Microbiol.">
        <title>Genome-Wide Analysis of Corynespora cassiicola Leaf Fall Disease Putative Effectors.</title>
        <authorList>
            <person name="Lopez D."/>
            <person name="Ribeiro S."/>
            <person name="Label P."/>
            <person name="Fumanal B."/>
            <person name="Venisse J.S."/>
            <person name="Kohler A."/>
            <person name="de Oliveira R.R."/>
            <person name="Labutti K."/>
            <person name="Lipzen A."/>
            <person name="Lail K."/>
            <person name="Bauer D."/>
            <person name="Ohm R.A."/>
            <person name="Barry K.W."/>
            <person name="Spatafora J."/>
            <person name="Grigoriev I.V."/>
            <person name="Martin F.M."/>
            <person name="Pujade-Renaud V."/>
        </authorList>
    </citation>
    <scope>NUCLEOTIDE SEQUENCE [LARGE SCALE GENOMIC DNA]</scope>
    <source>
        <strain evidence="1 2">Philippines</strain>
    </source>
</reference>
<accession>A0A2T2NAQ1</accession>
<evidence type="ECO:0000313" key="1">
    <source>
        <dbReference type="EMBL" id="PSN62128.1"/>
    </source>
</evidence>
<keyword evidence="2" id="KW-1185">Reference proteome</keyword>
<dbReference type="Proteomes" id="UP000240883">
    <property type="component" value="Unassembled WGS sequence"/>
</dbReference>
<gene>
    <name evidence="1" type="ORF">BS50DRAFT_680401</name>
</gene>
<sequence length="273" mass="30876">MATTHMNPQEGAGIMDLPTELRMEIFELVMTLNNVPHSYGYTATPDDNRSRPLRTHGMLLANRALSSEYSKAYYERTNFFLRIDPSNAFTAVPHLRRAEPLYGEHIDPPLPQLPPFWNAPTMIKNLRKATVYIEIGEIAVDPSSGHSSSMIARASRVHAAGYDGPTEVFAFRSHHEAIALDERFDNGFVAAIKQLLRAMEMLQHVSVVWDSTVTYDRRRNFRKANTKWTVELLCVPLVEAMKEKPLAKSIRIRLGDQFGDEGYGANCVNGVWQ</sequence>
<evidence type="ECO:0000313" key="2">
    <source>
        <dbReference type="Proteomes" id="UP000240883"/>
    </source>
</evidence>
<dbReference type="AlphaFoldDB" id="A0A2T2NAQ1"/>
<dbReference type="EMBL" id="KZ678142">
    <property type="protein sequence ID" value="PSN62128.1"/>
    <property type="molecule type" value="Genomic_DNA"/>
</dbReference>